<feature type="chain" id="PRO_5012488574" evidence="3">
    <location>
        <begin position="25"/>
        <end position="381"/>
    </location>
</feature>
<evidence type="ECO:0000256" key="2">
    <source>
        <dbReference type="ARBA" id="ARBA00022801"/>
    </source>
</evidence>
<comment type="similarity">
    <text evidence="1">Belongs to the DNase II family.</text>
</comment>
<dbReference type="PANTHER" id="PTHR10858">
    <property type="entry name" value="DEOXYRIBONUCLEASE II"/>
    <property type="match status" value="1"/>
</dbReference>
<reference evidence="4" key="1">
    <citation type="journal article" date="2017" name="Parasit. Vectors">
        <title>Sialotranscriptomics of Rhipicephalus zambeziensis reveals intricate expression profiles of secretory proteins and suggests tight temporal transcriptional regulation during blood-feeding.</title>
        <authorList>
            <person name="de Castro M.H."/>
            <person name="de Klerk D."/>
            <person name="Pienaar R."/>
            <person name="Rees D.J.G."/>
            <person name="Mans B.J."/>
        </authorList>
    </citation>
    <scope>NUCLEOTIDE SEQUENCE</scope>
    <source>
        <tissue evidence="4">Salivary glands</tissue>
    </source>
</reference>
<protein>
    <submittedName>
        <fullName evidence="4">Deoxyribonuclease II</fullName>
    </submittedName>
</protein>
<dbReference type="AlphaFoldDB" id="A0A224YWF6"/>
<feature type="signal peptide" evidence="3">
    <location>
        <begin position="1"/>
        <end position="24"/>
    </location>
</feature>
<keyword evidence="2" id="KW-0378">Hydrolase</keyword>
<proteinExistence type="inferred from homology"/>
<evidence type="ECO:0000256" key="1">
    <source>
        <dbReference type="ARBA" id="ARBA00007527"/>
    </source>
</evidence>
<name>A0A224YWF6_9ACAR</name>
<dbReference type="EMBL" id="GFPF01007158">
    <property type="protein sequence ID" value="MAA18304.1"/>
    <property type="molecule type" value="Transcribed_RNA"/>
</dbReference>
<accession>A0A224YWF6</accession>
<dbReference type="GO" id="GO:0006309">
    <property type="term" value="P:apoptotic DNA fragmentation"/>
    <property type="evidence" value="ECO:0007669"/>
    <property type="project" value="TreeGrafter"/>
</dbReference>
<dbReference type="InterPro" id="IPR004947">
    <property type="entry name" value="DNase_II"/>
</dbReference>
<dbReference type="PANTHER" id="PTHR10858:SF23">
    <property type="entry name" value="DEOXYRIBONUCLEASE II"/>
    <property type="match status" value="1"/>
</dbReference>
<organism evidence="4">
    <name type="scientific">Rhipicephalus zambeziensis</name>
    <dbReference type="NCBI Taxonomy" id="60191"/>
    <lineage>
        <taxon>Eukaryota</taxon>
        <taxon>Metazoa</taxon>
        <taxon>Ecdysozoa</taxon>
        <taxon>Arthropoda</taxon>
        <taxon>Chelicerata</taxon>
        <taxon>Arachnida</taxon>
        <taxon>Acari</taxon>
        <taxon>Parasitiformes</taxon>
        <taxon>Ixodida</taxon>
        <taxon>Ixodoidea</taxon>
        <taxon>Ixodidae</taxon>
        <taxon>Rhipicephalinae</taxon>
        <taxon>Rhipicephalus</taxon>
        <taxon>Rhipicephalus</taxon>
    </lineage>
</organism>
<dbReference type="GO" id="GO:0004531">
    <property type="term" value="F:deoxyribonuclease II activity"/>
    <property type="evidence" value="ECO:0007669"/>
    <property type="project" value="InterPro"/>
</dbReference>
<evidence type="ECO:0000256" key="3">
    <source>
        <dbReference type="SAM" id="SignalP"/>
    </source>
</evidence>
<evidence type="ECO:0000313" key="4">
    <source>
        <dbReference type="EMBL" id="MAA18304.1"/>
    </source>
</evidence>
<dbReference type="CDD" id="cd09120">
    <property type="entry name" value="PLDc_DNaseII_1"/>
    <property type="match status" value="1"/>
</dbReference>
<sequence>MVFVPIGVHLCLSLLCWSVDTALGKGEISCKNYAGRDVDWFVVYKLPKTKSNNFYYWTPNGDEMAYYGSDSPRAMWHLLPSSIFHQKQNPIWETLKAAHRKKTKVAYASYNDQPPKRFNGTRGGHSKGVLMASKDGAGGTVWLQHSVPQFVDDMEHEYLYPPSGRENGQLFLCLSLSLADVETIASHLQVQAAHVYQSRRLTWAEKYPKFWKVLNRTYLRDPKALQIDVMWTRAKKRVVAIAKSPRWIRDVYTEDMVNEMKDSIFVQSWKNGNGGAQKSFCGFKYSVTDISYVRIQDHGKVAHFSSREDHSKWYVTKTRSIFCFSTLNRMCSQRSRGGEITCLDDFYLAHLFRSSIAETSKCNDFKVRSMLQNIKLKKTCT</sequence>
<keyword evidence="3" id="KW-0732">Signal</keyword>
<dbReference type="Pfam" id="PF03265">
    <property type="entry name" value="DNase_II"/>
    <property type="match status" value="1"/>
</dbReference>